<protein>
    <recommendedName>
        <fullName evidence="1">Metalloenzyme domain-containing protein</fullName>
    </recommendedName>
</protein>
<feature type="domain" description="Metalloenzyme" evidence="1">
    <location>
        <begin position="1"/>
        <end position="112"/>
    </location>
</feature>
<proteinExistence type="predicted"/>
<sequence>FDLIVGNFANCDMVGHTGNFDSTVKAVEVVDECVGKVLEAVKETGAVALVTADHGNAEEMFDPELNEPKTAHTTNPVHLFYVGDDAGDVRLKQGGILSDIAPTILYLLGIEKPEDMTADNLIRD</sequence>
<dbReference type="SUPFAM" id="SSF53649">
    <property type="entry name" value="Alkaline phosphatase-like"/>
    <property type="match status" value="1"/>
</dbReference>
<dbReference type="PANTHER" id="PTHR31637">
    <property type="entry name" value="2,3-BISPHOSPHOGLYCERATE-INDEPENDENT PHOSPHOGLYCERATE MUTASE"/>
    <property type="match status" value="1"/>
</dbReference>
<dbReference type="InterPro" id="IPR006124">
    <property type="entry name" value="Metalloenzyme"/>
</dbReference>
<reference evidence="2" key="1">
    <citation type="journal article" date="2015" name="Nature">
        <title>Complex archaea that bridge the gap between prokaryotes and eukaryotes.</title>
        <authorList>
            <person name="Spang A."/>
            <person name="Saw J.H."/>
            <person name="Jorgensen S.L."/>
            <person name="Zaremba-Niedzwiedzka K."/>
            <person name="Martijn J."/>
            <person name="Lind A.E."/>
            <person name="van Eijk R."/>
            <person name="Schleper C."/>
            <person name="Guy L."/>
            <person name="Ettema T.J."/>
        </authorList>
    </citation>
    <scope>NUCLEOTIDE SEQUENCE</scope>
</reference>
<evidence type="ECO:0000313" key="2">
    <source>
        <dbReference type="EMBL" id="KKK85121.1"/>
    </source>
</evidence>
<organism evidence="2">
    <name type="scientific">marine sediment metagenome</name>
    <dbReference type="NCBI Taxonomy" id="412755"/>
    <lineage>
        <taxon>unclassified sequences</taxon>
        <taxon>metagenomes</taxon>
        <taxon>ecological metagenomes</taxon>
    </lineage>
</organism>
<comment type="caution">
    <text evidence="2">The sequence shown here is derived from an EMBL/GenBank/DDBJ whole genome shotgun (WGS) entry which is preliminary data.</text>
</comment>
<feature type="non-terminal residue" evidence="2">
    <location>
        <position position="1"/>
    </location>
</feature>
<dbReference type="InterPro" id="IPR017850">
    <property type="entry name" value="Alkaline_phosphatase_core_sf"/>
</dbReference>
<dbReference type="InterPro" id="IPR005995">
    <property type="entry name" value="Pgm_bpd_ind"/>
</dbReference>
<evidence type="ECO:0000259" key="1">
    <source>
        <dbReference type="Pfam" id="PF01676"/>
    </source>
</evidence>
<dbReference type="GO" id="GO:0004619">
    <property type="term" value="F:phosphoglycerate mutase activity"/>
    <property type="evidence" value="ECO:0007669"/>
    <property type="project" value="InterPro"/>
</dbReference>
<dbReference type="Pfam" id="PF01676">
    <property type="entry name" value="Metalloenzyme"/>
    <property type="match status" value="1"/>
</dbReference>
<accession>A0A0F9BL54</accession>
<gene>
    <name evidence="2" type="ORF">LCGC14_2776490</name>
</gene>
<dbReference type="GO" id="GO:0030145">
    <property type="term" value="F:manganese ion binding"/>
    <property type="evidence" value="ECO:0007669"/>
    <property type="project" value="TreeGrafter"/>
</dbReference>
<dbReference type="GO" id="GO:0006007">
    <property type="term" value="P:glucose catabolic process"/>
    <property type="evidence" value="ECO:0007669"/>
    <property type="project" value="InterPro"/>
</dbReference>
<dbReference type="EMBL" id="LAZR01051457">
    <property type="protein sequence ID" value="KKK85121.1"/>
    <property type="molecule type" value="Genomic_DNA"/>
</dbReference>
<dbReference type="AlphaFoldDB" id="A0A0F9BL54"/>
<dbReference type="Gene3D" id="3.40.720.10">
    <property type="entry name" value="Alkaline Phosphatase, subunit A"/>
    <property type="match status" value="1"/>
</dbReference>
<name>A0A0F9BL54_9ZZZZ</name>
<dbReference type="PANTHER" id="PTHR31637:SF0">
    <property type="entry name" value="2,3-BISPHOSPHOGLYCERATE-INDEPENDENT PHOSPHOGLYCERATE MUTASE"/>
    <property type="match status" value="1"/>
</dbReference>